<keyword evidence="5" id="KW-1185">Reference proteome</keyword>
<dbReference type="GO" id="GO:0006355">
    <property type="term" value="P:regulation of DNA-templated transcription"/>
    <property type="evidence" value="ECO:0007669"/>
    <property type="project" value="InterPro"/>
</dbReference>
<dbReference type="Gene3D" id="1.10.10.10">
    <property type="entry name" value="Winged helix-like DNA-binding domain superfamily/Winged helix DNA-binding domain"/>
    <property type="match status" value="1"/>
</dbReference>
<accession>A0A1H6UUW4</accession>
<dbReference type="InterPro" id="IPR039420">
    <property type="entry name" value="WalR-like"/>
</dbReference>
<dbReference type="InterPro" id="IPR016032">
    <property type="entry name" value="Sig_transdc_resp-reg_C-effctor"/>
</dbReference>
<dbReference type="PANTHER" id="PTHR48111:SF37">
    <property type="entry name" value="RESPONSE REGULATOR PROTEIN CARR"/>
    <property type="match status" value="1"/>
</dbReference>
<dbReference type="Pfam" id="PF00072">
    <property type="entry name" value="Response_reg"/>
    <property type="match status" value="1"/>
</dbReference>
<dbReference type="InterPro" id="IPR011006">
    <property type="entry name" value="CheY-like_superfamily"/>
</dbReference>
<dbReference type="SMART" id="SM00862">
    <property type="entry name" value="Trans_reg_C"/>
    <property type="match status" value="1"/>
</dbReference>
<keyword evidence="2" id="KW-0597">Phosphoprotein</keyword>
<evidence type="ECO:0000313" key="4">
    <source>
        <dbReference type="EMBL" id="SEI91855.1"/>
    </source>
</evidence>
<dbReference type="RefSeq" id="WP_093312426.1">
    <property type="nucleotide sequence ID" value="NZ_FNYH01000018.1"/>
</dbReference>
<feature type="modified residue" description="4-aspartylphosphate" evidence="2">
    <location>
        <position position="52"/>
    </location>
</feature>
<evidence type="ECO:0000313" key="5">
    <source>
        <dbReference type="Proteomes" id="UP000242999"/>
    </source>
</evidence>
<dbReference type="Proteomes" id="UP000242999">
    <property type="component" value="Unassembled WGS sequence"/>
</dbReference>
<sequence length="258" mass="29168">MINRILLVEDDPDLREETACYLRDCGWEVTEADSVAQMKAHLTEEWHILILDLGLPDGDGMAVCQQIREYRPATGLLVLTGRSSLEAKVHGLQQGADAYMVKPVNPQELDATLHSISRRLQTARTTPAVSSPAPVAQSNTLETWRLDSQRGYLYPPKAQILTSFPPPDPFPTHLPAPLHLTYNETRIVTTLAQAGMEVIERRRLVEALGHKYESYDLRRLEALISRLRRKLREAQQAELIRTAHGYGLDYPVYILNTH</sequence>
<dbReference type="GO" id="GO:0000156">
    <property type="term" value="F:phosphorelay response regulator activity"/>
    <property type="evidence" value="ECO:0007669"/>
    <property type="project" value="TreeGrafter"/>
</dbReference>
<dbReference type="GO" id="GO:0032993">
    <property type="term" value="C:protein-DNA complex"/>
    <property type="evidence" value="ECO:0007669"/>
    <property type="project" value="TreeGrafter"/>
</dbReference>
<dbReference type="Pfam" id="PF00486">
    <property type="entry name" value="Trans_reg_C"/>
    <property type="match status" value="1"/>
</dbReference>
<dbReference type="GO" id="GO:0000976">
    <property type="term" value="F:transcription cis-regulatory region binding"/>
    <property type="evidence" value="ECO:0007669"/>
    <property type="project" value="TreeGrafter"/>
</dbReference>
<dbReference type="Gene3D" id="3.40.50.2300">
    <property type="match status" value="1"/>
</dbReference>
<feature type="domain" description="Response regulatory" evidence="3">
    <location>
        <begin position="4"/>
        <end position="117"/>
    </location>
</feature>
<evidence type="ECO:0000256" key="2">
    <source>
        <dbReference type="PROSITE-ProRule" id="PRU00169"/>
    </source>
</evidence>
<evidence type="ECO:0000256" key="1">
    <source>
        <dbReference type="ARBA" id="ARBA00023125"/>
    </source>
</evidence>
<dbReference type="OrthoDB" id="6117814at2"/>
<dbReference type="SUPFAM" id="SSF52172">
    <property type="entry name" value="CheY-like"/>
    <property type="match status" value="1"/>
</dbReference>
<dbReference type="InterPro" id="IPR001789">
    <property type="entry name" value="Sig_transdc_resp-reg_receiver"/>
</dbReference>
<dbReference type="EMBL" id="FNYH01000018">
    <property type="protein sequence ID" value="SEI91855.1"/>
    <property type="molecule type" value="Genomic_DNA"/>
</dbReference>
<gene>
    <name evidence="4" type="ORF">SAMN05421831_11817</name>
</gene>
<proteinExistence type="predicted"/>
<protein>
    <submittedName>
        <fullName evidence="4">DNA-binding response regulator, OmpR family, contains REC and winged-helix (WHTH) domain</fullName>
    </submittedName>
</protein>
<dbReference type="GO" id="GO:0005829">
    <property type="term" value="C:cytosol"/>
    <property type="evidence" value="ECO:0007669"/>
    <property type="project" value="TreeGrafter"/>
</dbReference>
<dbReference type="STRING" id="64971.SAMN05421831_11817"/>
<dbReference type="PROSITE" id="PS50110">
    <property type="entry name" value="RESPONSE_REGULATORY"/>
    <property type="match status" value="1"/>
</dbReference>
<name>A0A1H6UUW4_9GAMM</name>
<dbReference type="SUPFAM" id="SSF46894">
    <property type="entry name" value="C-terminal effector domain of the bipartite response regulators"/>
    <property type="match status" value="1"/>
</dbReference>
<dbReference type="InterPro" id="IPR001867">
    <property type="entry name" value="OmpR/PhoB-type_DNA-bd"/>
</dbReference>
<keyword evidence="1 4" id="KW-0238">DNA-binding</keyword>
<dbReference type="InterPro" id="IPR036388">
    <property type="entry name" value="WH-like_DNA-bd_sf"/>
</dbReference>
<dbReference type="SMART" id="SM00448">
    <property type="entry name" value="REC"/>
    <property type="match status" value="1"/>
</dbReference>
<reference evidence="5" key="1">
    <citation type="submission" date="2016-10" db="EMBL/GenBank/DDBJ databases">
        <authorList>
            <person name="Varghese N."/>
            <person name="Submissions S."/>
        </authorList>
    </citation>
    <scope>NUCLEOTIDE SEQUENCE [LARGE SCALE GENOMIC DNA]</scope>
    <source>
        <strain evidence="5">DSM 7165</strain>
    </source>
</reference>
<dbReference type="AlphaFoldDB" id="A0A1H6UUW4"/>
<evidence type="ECO:0000259" key="3">
    <source>
        <dbReference type="PROSITE" id="PS50110"/>
    </source>
</evidence>
<dbReference type="PANTHER" id="PTHR48111">
    <property type="entry name" value="REGULATOR OF RPOS"/>
    <property type="match status" value="1"/>
</dbReference>
<organism evidence="4 5">
    <name type="scientific">Allopseudospirillum japonicum</name>
    <dbReference type="NCBI Taxonomy" id="64971"/>
    <lineage>
        <taxon>Bacteria</taxon>
        <taxon>Pseudomonadati</taxon>
        <taxon>Pseudomonadota</taxon>
        <taxon>Gammaproteobacteria</taxon>
        <taxon>Oceanospirillales</taxon>
        <taxon>Oceanospirillaceae</taxon>
        <taxon>Allopseudospirillum</taxon>
    </lineage>
</organism>